<sequence>MSENIKIELKLDKLKSLKLYAKLLNKDINTMLDEALEAYFIEEAEKLKAKEQNATNLSYNEFWDGVDI</sequence>
<accession>A0A1W1CH88</accession>
<organism evidence="1">
    <name type="scientific">hydrothermal vent metagenome</name>
    <dbReference type="NCBI Taxonomy" id="652676"/>
    <lineage>
        <taxon>unclassified sequences</taxon>
        <taxon>metagenomes</taxon>
        <taxon>ecological metagenomes</taxon>
    </lineage>
</organism>
<evidence type="ECO:0000313" key="1">
    <source>
        <dbReference type="EMBL" id="SFV65063.1"/>
    </source>
</evidence>
<proteinExistence type="predicted"/>
<name>A0A1W1CH88_9ZZZZ</name>
<gene>
    <name evidence="1" type="ORF">MNB_SV-14-962</name>
</gene>
<dbReference type="EMBL" id="FPHN01000178">
    <property type="protein sequence ID" value="SFV65063.1"/>
    <property type="molecule type" value="Genomic_DNA"/>
</dbReference>
<dbReference type="AlphaFoldDB" id="A0A1W1CH88"/>
<reference evidence="1" key="1">
    <citation type="submission" date="2016-10" db="EMBL/GenBank/DDBJ databases">
        <authorList>
            <person name="de Groot N.N."/>
        </authorList>
    </citation>
    <scope>NUCLEOTIDE SEQUENCE</scope>
</reference>
<protein>
    <submittedName>
        <fullName evidence="1">Uncharacterized protein</fullName>
    </submittedName>
</protein>